<dbReference type="InterPro" id="IPR052532">
    <property type="entry name" value="SUA5_domain"/>
</dbReference>
<sequence length="206" mass="22864">MKHLRIHSENPQLRLINQAVGIIRAGGIVVYPTDSCYALGCGIGNKSAIDRIRRIRDLDEHHNFTLICRDLSELATYAKVDNQVFRRLKSLTPGPYTFILEASREVPRRLQHPKRKSIGMRVPEHPIVQALLSVLDEPMMSVTLTLPGEDEPLTDPDDMVVQLGKRVDLLIDGGWGGYEPSTVIDLTGDMPLVVRQGVGDPAVVAQ</sequence>
<dbReference type="SUPFAM" id="SSF55821">
    <property type="entry name" value="YrdC/RibB"/>
    <property type="match status" value="1"/>
</dbReference>
<dbReference type="Pfam" id="PF01300">
    <property type="entry name" value="Sua5_yciO_yrdC"/>
    <property type="match status" value="1"/>
</dbReference>
<dbReference type="InterPro" id="IPR006070">
    <property type="entry name" value="Sua5-like_dom"/>
</dbReference>
<dbReference type="PANTHER" id="PTHR42828">
    <property type="entry name" value="DHBP SYNTHASE RIBB-LIKE ALPHA/BETA DOMAIN-CONTAINING PROTEIN"/>
    <property type="match status" value="1"/>
</dbReference>
<dbReference type="Gene3D" id="3.90.870.10">
    <property type="entry name" value="DHBP synthase"/>
    <property type="match status" value="1"/>
</dbReference>
<protein>
    <submittedName>
        <fullName evidence="2">Hypothetical YciO protein, TsaC/YrdC paralog</fullName>
    </submittedName>
</protein>
<organism evidence="2">
    <name type="scientific">hydrothermal vent metagenome</name>
    <dbReference type="NCBI Taxonomy" id="652676"/>
    <lineage>
        <taxon>unclassified sequences</taxon>
        <taxon>metagenomes</taxon>
        <taxon>ecological metagenomes</taxon>
    </lineage>
</organism>
<evidence type="ECO:0000313" key="2">
    <source>
        <dbReference type="EMBL" id="VAW88135.1"/>
    </source>
</evidence>
<feature type="domain" description="YrdC-like" evidence="1">
    <location>
        <begin position="13"/>
        <end position="199"/>
    </location>
</feature>
<dbReference type="EMBL" id="UOFQ01000090">
    <property type="protein sequence ID" value="VAW88135.1"/>
    <property type="molecule type" value="Genomic_DNA"/>
</dbReference>
<accession>A0A3B0Z421</accession>
<dbReference type="AlphaFoldDB" id="A0A3B0Z421"/>
<dbReference type="GO" id="GO:0003725">
    <property type="term" value="F:double-stranded RNA binding"/>
    <property type="evidence" value="ECO:0007669"/>
    <property type="project" value="InterPro"/>
</dbReference>
<dbReference type="NCBIfam" id="TIGR00057">
    <property type="entry name" value="L-threonylcarbamoyladenylate synthase"/>
    <property type="match status" value="1"/>
</dbReference>
<gene>
    <name evidence="2" type="ORF">MNBD_GAMMA17-1705</name>
</gene>
<dbReference type="PANTHER" id="PTHR42828:SF3">
    <property type="entry name" value="THREONYLCARBAMOYL-AMP SYNTHASE"/>
    <property type="match status" value="1"/>
</dbReference>
<dbReference type="InterPro" id="IPR017945">
    <property type="entry name" value="DHBP_synth_RibB-like_a/b_dom"/>
</dbReference>
<name>A0A3B0Z421_9ZZZZ</name>
<reference evidence="2" key="1">
    <citation type="submission" date="2018-06" db="EMBL/GenBank/DDBJ databases">
        <authorList>
            <person name="Zhirakovskaya E."/>
        </authorList>
    </citation>
    <scope>NUCLEOTIDE SEQUENCE</scope>
</reference>
<dbReference type="PROSITE" id="PS51163">
    <property type="entry name" value="YRDC"/>
    <property type="match status" value="1"/>
</dbReference>
<evidence type="ECO:0000259" key="1">
    <source>
        <dbReference type="PROSITE" id="PS51163"/>
    </source>
</evidence>
<proteinExistence type="predicted"/>